<evidence type="ECO:0000256" key="1">
    <source>
        <dbReference type="SAM" id="MobiDB-lite"/>
    </source>
</evidence>
<dbReference type="OrthoDB" id="1740840at2759"/>
<reference evidence="2 3" key="1">
    <citation type="submission" date="2020-06" db="EMBL/GenBank/DDBJ databases">
        <title>Transcriptomic and genomic resources for Thalictrum thalictroides and T. hernandezii: Facilitating candidate gene discovery in an emerging model plant lineage.</title>
        <authorList>
            <person name="Arias T."/>
            <person name="Riano-Pachon D.M."/>
            <person name="Di Stilio V.S."/>
        </authorList>
    </citation>
    <scope>NUCLEOTIDE SEQUENCE [LARGE SCALE GENOMIC DNA]</scope>
    <source>
        <strain evidence="3">cv. WT478/WT964</strain>
        <tissue evidence="2">Leaves</tissue>
    </source>
</reference>
<proteinExistence type="predicted"/>
<gene>
    <name evidence="2" type="ORF">FRX31_007484</name>
</gene>
<evidence type="ECO:0000313" key="2">
    <source>
        <dbReference type="EMBL" id="KAF5202928.1"/>
    </source>
</evidence>
<name>A0A7J6X2B0_THATH</name>
<accession>A0A7J6X2B0</accession>
<dbReference type="AlphaFoldDB" id="A0A7J6X2B0"/>
<dbReference type="EMBL" id="JABWDY010007459">
    <property type="protein sequence ID" value="KAF5202928.1"/>
    <property type="molecule type" value="Genomic_DNA"/>
</dbReference>
<protein>
    <submittedName>
        <fullName evidence="2">Uncharacterized protein</fullName>
    </submittedName>
</protein>
<keyword evidence="3" id="KW-1185">Reference proteome</keyword>
<feature type="compositionally biased region" description="Basic and acidic residues" evidence="1">
    <location>
        <begin position="64"/>
        <end position="86"/>
    </location>
</feature>
<dbReference type="Proteomes" id="UP000554482">
    <property type="component" value="Unassembled WGS sequence"/>
</dbReference>
<evidence type="ECO:0000313" key="3">
    <source>
        <dbReference type="Proteomes" id="UP000554482"/>
    </source>
</evidence>
<feature type="region of interest" description="Disordered" evidence="1">
    <location>
        <begin position="55"/>
        <end position="86"/>
    </location>
</feature>
<comment type="caution">
    <text evidence="2">The sequence shown here is derived from an EMBL/GenBank/DDBJ whole genome shotgun (WGS) entry which is preliminary data.</text>
</comment>
<organism evidence="2 3">
    <name type="scientific">Thalictrum thalictroides</name>
    <name type="common">Rue-anemone</name>
    <name type="synonym">Anemone thalictroides</name>
    <dbReference type="NCBI Taxonomy" id="46969"/>
    <lineage>
        <taxon>Eukaryota</taxon>
        <taxon>Viridiplantae</taxon>
        <taxon>Streptophyta</taxon>
        <taxon>Embryophyta</taxon>
        <taxon>Tracheophyta</taxon>
        <taxon>Spermatophyta</taxon>
        <taxon>Magnoliopsida</taxon>
        <taxon>Ranunculales</taxon>
        <taxon>Ranunculaceae</taxon>
        <taxon>Thalictroideae</taxon>
        <taxon>Thalictrum</taxon>
    </lineage>
</organism>
<sequence>MQTSVSGTSEDTVVDSDRASAAIRAIANVISSQQLKNVPVQRDLFSQRELEGVKAEDLEGEENGELKGVESEVEGEKGKQLVESET</sequence>